<dbReference type="Gene3D" id="3.10.540.10">
    <property type="entry name" value="duf1285 like domain"/>
    <property type="match status" value="1"/>
</dbReference>
<evidence type="ECO:0000259" key="2">
    <source>
        <dbReference type="Pfam" id="PF06938"/>
    </source>
</evidence>
<dbReference type="EMBL" id="JACIGI010000005">
    <property type="protein sequence ID" value="MBB4285238.1"/>
    <property type="molecule type" value="Genomic_DNA"/>
</dbReference>
<dbReference type="InterPro" id="IPR023361">
    <property type="entry name" value="DUF1285_beta_roll_sf"/>
</dbReference>
<feature type="region of interest" description="Disordered" evidence="1">
    <location>
        <begin position="1"/>
        <end position="41"/>
    </location>
</feature>
<keyword evidence="5" id="KW-1185">Reference proteome</keyword>
<feature type="domain" description="DUF1285" evidence="3">
    <location>
        <begin position="120"/>
        <end position="214"/>
    </location>
</feature>
<name>A0A7W6WK63_9PROT</name>
<evidence type="ECO:0000259" key="3">
    <source>
        <dbReference type="Pfam" id="PF21028"/>
    </source>
</evidence>
<protein>
    <recommendedName>
        <fullName evidence="6">DUF1285 domain-containing protein</fullName>
    </recommendedName>
</protein>
<dbReference type="Proteomes" id="UP000555728">
    <property type="component" value="Unassembled WGS sequence"/>
</dbReference>
<proteinExistence type="predicted"/>
<organism evidence="4 5">
    <name type="scientific">Roseospira goensis</name>
    <dbReference type="NCBI Taxonomy" id="391922"/>
    <lineage>
        <taxon>Bacteria</taxon>
        <taxon>Pseudomonadati</taxon>
        <taxon>Pseudomonadota</taxon>
        <taxon>Alphaproteobacteria</taxon>
        <taxon>Rhodospirillales</taxon>
        <taxon>Rhodospirillaceae</taxon>
        <taxon>Roseospira</taxon>
    </lineage>
</organism>
<dbReference type="RefSeq" id="WP_184432239.1">
    <property type="nucleotide sequence ID" value="NZ_JACIGI010000005.1"/>
</dbReference>
<evidence type="ECO:0008006" key="6">
    <source>
        <dbReference type="Google" id="ProtNLM"/>
    </source>
</evidence>
<dbReference type="InterPro" id="IPR048341">
    <property type="entry name" value="DUF1285_N"/>
</dbReference>
<sequence>MALDARDTGPDPRATARTGPLPGSRTGGSQTHPRPQEDPEGALPHLAALETPGAGGRPRHVCGDLGLSIDRDGVWHYQGSPIGRKEMMCLFASVLHRADDGTYWMVTPAEVGRVEVADVPFLAVEMFVHSCGADQCLSFRTNCDEVVTVDEAHPLRIETDGRTGEPLPYVTVRDGLDARLTRSVYYDLVSRGVEEERGGERRFGVWSRNRFFSLGTLDPDED</sequence>
<reference evidence="4 5" key="1">
    <citation type="submission" date="2020-08" db="EMBL/GenBank/DDBJ databases">
        <title>Genome sequencing of Purple Non-Sulfur Bacteria from various extreme environments.</title>
        <authorList>
            <person name="Mayer M."/>
        </authorList>
    </citation>
    <scope>NUCLEOTIDE SEQUENCE [LARGE SCALE GENOMIC DNA]</scope>
    <source>
        <strain evidence="4 5">JA135</strain>
    </source>
</reference>
<feature type="domain" description="DUF1285" evidence="2">
    <location>
        <begin position="61"/>
        <end position="119"/>
    </location>
</feature>
<dbReference type="Gene3D" id="2.30.270.10">
    <property type="entry name" value="duf1285 protein"/>
    <property type="match status" value="1"/>
</dbReference>
<accession>A0A7W6WK63</accession>
<dbReference type="AlphaFoldDB" id="A0A7W6WK63"/>
<gene>
    <name evidence="4" type="ORF">GGD88_000955</name>
</gene>
<evidence type="ECO:0000313" key="5">
    <source>
        <dbReference type="Proteomes" id="UP000555728"/>
    </source>
</evidence>
<dbReference type="Pfam" id="PF21028">
    <property type="entry name" value="DUF1285_C"/>
    <property type="match status" value="1"/>
</dbReference>
<feature type="compositionally biased region" description="Basic and acidic residues" evidence="1">
    <location>
        <begin position="1"/>
        <end position="10"/>
    </location>
</feature>
<evidence type="ECO:0000313" key="4">
    <source>
        <dbReference type="EMBL" id="MBB4285238.1"/>
    </source>
</evidence>
<dbReference type="Pfam" id="PF06938">
    <property type="entry name" value="DUF1285_N"/>
    <property type="match status" value="1"/>
</dbReference>
<evidence type="ECO:0000256" key="1">
    <source>
        <dbReference type="SAM" id="MobiDB-lite"/>
    </source>
</evidence>
<dbReference type="InterPro" id="IPR048342">
    <property type="entry name" value="DUF1285_C"/>
</dbReference>
<comment type="caution">
    <text evidence="4">The sequence shown here is derived from an EMBL/GenBank/DDBJ whole genome shotgun (WGS) entry which is preliminary data.</text>
</comment>